<evidence type="ECO:0000313" key="2">
    <source>
        <dbReference type="EMBL" id="RRD89737.1"/>
    </source>
</evidence>
<dbReference type="AlphaFoldDB" id="A0A3P2A2T7"/>
<feature type="signal peptide" evidence="1">
    <location>
        <begin position="1"/>
        <end position="20"/>
    </location>
</feature>
<evidence type="ECO:0000313" key="3">
    <source>
        <dbReference type="Proteomes" id="UP000269923"/>
    </source>
</evidence>
<protein>
    <submittedName>
        <fullName evidence="2">DUF2690 domain-containing protein</fullName>
    </submittedName>
</protein>
<dbReference type="EMBL" id="RQYC01000011">
    <property type="protein sequence ID" value="RRD89737.1"/>
    <property type="molecule type" value="Genomic_DNA"/>
</dbReference>
<keyword evidence="1" id="KW-0732">Signal</keyword>
<feature type="chain" id="PRO_5018116036" evidence="1">
    <location>
        <begin position="21"/>
        <end position="175"/>
    </location>
</feature>
<accession>A0A3P2A2T7</accession>
<dbReference type="Proteomes" id="UP000269923">
    <property type="component" value="Unassembled WGS sequence"/>
</dbReference>
<comment type="caution">
    <text evidence="2">The sequence shown here is derived from an EMBL/GenBank/DDBJ whole genome shotgun (WGS) entry which is preliminary data.</text>
</comment>
<dbReference type="PROSITE" id="PS51257">
    <property type="entry name" value="PROKAR_LIPOPROTEIN"/>
    <property type="match status" value="1"/>
</dbReference>
<name>A0A3P2A2T7_9NEIS</name>
<keyword evidence="3" id="KW-1185">Reference proteome</keyword>
<organism evidence="2 3">
    <name type="scientific">Conchiformibius steedae</name>
    <dbReference type="NCBI Taxonomy" id="153493"/>
    <lineage>
        <taxon>Bacteria</taxon>
        <taxon>Pseudomonadati</taxon>
        <taxon>Pseudomonadota</taxon>
        <taxon>Betaproteobacteria</taxon>
        <taxon>Neisseriales</taxon>
        <taxon>Neisseriaceae</taxon>
        <taxon>Conchiformibius</taxon>
    </lineage>
</organism>
<reference evidence="2 3" key="1">
    <citation type="submission" date="2018-11" db="EMBL/GenBank/DDBJ databases">
        <title>Genomes From Bacteria Associated with the Canine Oral Cavity: a Test Case for Automated Genome-Based Taxonomic Assignment.</title>
        <authorList>
            <person name="Coil D.A."/>
            <person name="Jospin G."/>
            <person name="Darling A.E."/>
            <person name="Wallis C."/>
            <person name="Davis I.J."/>
            <person name="Harris S."/>
            <person name="Eisen J.A."/>
            <person name="Holcombe L.J."/>
            <person name="O'Flynn C."/>
        </authorList>
    </citation>
    <scope>NUCLEOTIDE SEQUENCE [LARGE SCALE GENOMIC DNA]</scope>
    <source>
        <strain evidence="2 3">COT-280</strain>
    </source>
</reference>
<dbReference type="RefSeq" id="WP_124795312.1">
    <property type="nucleotide sequence ID" value="NZ_RQYC01000011.1"/>
</dbReference>
<evidence type="ECO:0000256" key="1">
    <source>
        <dbReference type="SAM" id="SignalP"/>
    </source>
</evidence>
<sequence>MMKKLMVFLLGMGCSAGALACYAESCNGKQPEHYRRICPVSFQKSFPLNGYEKARVILTIKYSKKCNANWAVLETNGVAYGGTDPYLKSVGVQDMATKKYFVYAGQPGTIYADDDYEKRIPMGNIMSSPMISGRNKVRAFASFKDYRPFDELVSSNKKGEGYTYPKTFQGVTPAY</sequence>
<gene>
    <name evidence="2" type="ORF">EII21_07665</name>
</gene>
<proteinExistence type="predicted"/>